<protein>
    <submittedName>
        <fullName evidence="1">Uncharacterized protein</fullName>
    </submittedName>
</protein>
<dbReference type="STRING" id="758820.SAMN00777080_2451"/>
<dbReference type="Proteomes" id="UP000192333">
    <property type="component" value="Chromosome I"/>
</dbReference>
<accession>A0A1W2H4M2</accession>
<keyword evidence="2" id="KW-1185">Reference proteome</keyword>
<reference evidence="2" key="1">
    <citation type="submission" date="2017-04" db="EMBL/GenBank/DDBJ databases">
        <authorList>
            <person name="Varghese N."/>
            <person name="Submissions S."/>
        </authorList>
    </citation>
    <scope>NUCLEOTIDE SEQUENCE [LARGE SCALE GENOMIC DNA]</scope>
    <source>
        <strain evidence="2">DSM 16537</strain>
    </source>
</reference>
<gene>
    <name evidence="1" type="ORF">SAMN00777080_2451</name>
</gene>
<dbReference type="OrthoDB" id="838360at2"/>
<organism evidence="1 2">
    <name type="scientific">Aquiflexum balticum DSM 16537</name>
    <dbReference type="NCBI Taxonomy" id="758820"/>
    <lineage>
        <taxon>Bacteria</taxon>
        <taxon>Pseudomonadati</taxon>
        <taxon>Bacteroidota</taxon>
        <taxon>Cytophagia</taxon>
        <taxon>Cytophagales</taxon>
        <taxon>Cyclobacteriaceae</taxon>
        <taxon>Aquiflexum</taxon>
    </lineage>
</organism>
<dbReference type="AlphaFoldDB" id="A0A1W2H4M2"/>
<dbReference type="EMBL" id="LT838813">
    <property type="protein sequence ID" value="SMD43839.1"/>
    <property type="molecule type" value="Genomic_DNA"/>
</dbReference>
<evidence type="ECO:0000313" key="2">
    <source>
        <dbReference type="Proteomes" id="UP000192333"/>
    </source>
</evidence>
<dbReference type="RefSeq" id="WP_084120704.1">
    <property type="nucleotide sequence ID" value="NZ_LT838813.1"/>
</dbReference>
<sequence>MKKLPFLAGIFGLFYICSCQSEIEGPQQDQNSTVVLSKGTEVQDAQGNTFKIGYDQVSSINQDPFILKTKPNGETVWRIKYEETPVDGRGTVIAFEEGKLLAVFTVDGGSNDGKYLNKHQVWEGAFDGVFQSGYEKGGGPKVSAICEIDPETGKIKKGSFVAARLTNGNTNSLTIREIGVNKGKIAFRVSAAAWPPGVGSKYVRMPYITDADRIDNAFLIYYEMEADFSAIRKATLLRESF</sequence>
<proteinExistence type="predicted"/>
<name>A0A1W2H4M2_9BACT</name>
<evidence type="ECO:0000313" key="1">
    <source>
        <dbReference type="EMBL" id="SMD43839.1"/>
    </source>
</evidence>